<evidence type="ECO:0000256" key="5">
    <source>
        <dbReference type="ARBA" id="ARBA00023040"/>
    </source>
</evidence>
<feature type="compositionally biased region" description="Acidic residues" evidence="11">
    <location>
        <begin position="644"/>
        <end position="653"/>
    </location>
</feature>
<evidence type="ECO:0000256" key="7">
    <source>
        <dbReference type="ARBA" id="ARBA00023157"/>
    </source>
</evidence>
<feature type="transmembrane region" description="Helical" evidence="12">
    <location>
        <begin position="100"/>
        <end position="119"/>
    </location>
</feature>
<evidence type="ECO:0000256" key="11">
    <source>
        <dbReference type="SAM" id="MobiDB-lite"/>
    </source>
</evidence>
<feature type="transmembrane region" description="Helical" evidence="12">
    <location>
        <begin position="139"/>
        <end position="159"/>
    </location>
</feature>
<feature type="transmembrane region" description="Helical" evidence="12">
    <location>
        <begin position="469"/>
        <end position="491"/>
    </location>
</feature>
<dbReference type="InterPro" id="IPR000995">
    <property type="entry name" value="Musac_Ach_rcpt"/>
</dbReference>
<feature type="region of interest" description="Disordered" evidence="11">
    <location>
        <begin position="370"/>
        <end position="392"/>
    </location>
</feature>
<reference evidence="14" key="1">
    <citation type="submission" date="2018-02" db="EMBL/GenBank/DDBJ databases">
        <title>Hirudo verbana central nervous system transcriptome analysis of ion channel and receptor content.</title>
        <authorList>
            <person name="Northcutt A.J."/>
            <person name="Schulz D.J."/>
            <person name="Mesce K.A."/>
        </authorList>
    </citation>
    <scope>NUCLEOTIDE SEQUENCE</scope>
</reference>
<feature type="transmembrane region" description="Helical" evidence="12">
    <location>
        <begin position="220"/>
        <end position="240"/>
    </location>
</feature>
<feature type="region of interest" description="Disordered" evidence="11">
    <location>
        <begin position="286"/>
        <end position="306"/>
    </location>
</feature>
<dbReference type="AlphaFoldDB" id="A0A2S1WM58"/>
<dbReference type="GO" id="GO:0016907">
    <property type="term" value="F:G protein-coupled acetylcholine receptor activity"/>
    <property type="evidence" value="ECO:0007669"/>
    <property type="project" value="InterPro"/>
</dbReference>
<evidence type="ECO:0000313" key="14">
    <source>
        <dbReference type="EMBL" id="AWJ68175.1"/>
    </source>
</evidence>
<dbReference type="GO" id="GO:0045202">
    <property type="term" value="C:synapse"/>
    <property type="evidence" value="ECO:0007669"/>
    <property type="project" value="GOC"/>
</dbReference>
<feature type="compositionally biased region" description="Acidic residues" evidence="11">
    <location>
        <begin position="676"/>
        <end position="693"/>
    </location>
</feature>
<keyword evidence="6 12" id="KW-0472">Membrane</keyword>
<keyword evidence="3 10" id="KW-0812">Transmembrane</keyword>
<feature type="domain" description="G-protein coupled receptors family 1 profile" evidence="13">
    <location>
        <begin position="80"/>
        <end position="492"/>
    </location>
</feature>
<evidence type="ECO:0000256" key="6">
    <source>
        <dbReference type="ARBA" id="ARBA00023136"/>
    </source>
</evidence>
<dbReference type="GO" id="GO:0071880">
    <property type="term" value="P:adenylate cyclase-activating adrenergic receptor signaling pathway"/>
    <property type="evidence" value="ECO:0007669"/>
    <property type="project" value="TreeGrafter"/>
</dbReference>
<keyword evidence="2" id="KW-1003">Cell membrane</keyword>
<dbReference type="Pfam" id="PF00001">
    <property type="entry name" value="7tm_1"/>
    <property type="match status" value="1"/>
</dbReference>
<evidence type="ECO:0000256" key="12">
    <source>
        <dbReference type="SAM" id="Phobius"/>
    </source>
</evidence>
<name>A0A2S1WM58_9ANNE</name>
<dbReference type="InterPro" id="IPR017452">
    <property type="entry name" value="GPCR_Rhodpsn_7TM"/>
</dbReference>
<feature type="compositionally biased region" description="Polar residues" evidence="11">
    <location>
        <begin position="29"/>
        <end position="45"/>
    </location>
</feature>
<dbReference type="PRINTS" id="PR00237">
    <property type="entry name" value="GPCRRHODOPSN"/>
</dbReference>
<dbReference type="PANTHER" id="PTHR24248">
    <property type="entry name" value="ADRENERGIC RECEPTOR-RELATED G-PROTEIN COUPLED RECEPTOR"/>
    <property type="match status" value="1"/>
</dbReference>
<feature type="region of interest" description="Disordered" evidence="11">
    <location>
        <begin position="29"/>
        <end position="49"/>
    </location>
</feature>
<dbReference type="Gene3D" id="1.20.1070.10">
    <property type="entry name" value="Rhodopsin 7-helix transmembrane proteins"/>
    <property type="match status" value="2"/>
</dbReference>
<accession>A0A2S1WM58</accession>
<evidence type="ECO:0000259" key="13">
    <source>
        <dbReference type="PROSITE" id="PS50262"/>
    </source>
</evidence>
<evidence type="ECO:0000256" key="10">
    <source>
        <dbReference type="RuleBase" id="RU000688"/>
    </source>
</evidence>
<evidence type="ECO:0000256" key="2">
    <source>
        <dbReference type="ARBA" id="ARBA00022475"/>
    </source>
</evidence>
<keyword evidence="8 10" id="KW-0675">Receptor</keyword>
<feature type="transmembrane region" description="Helical" evidence="12">
    <location>
        <begin position="63"/>
        <end position="88"/>
    </location>
</feature>
<dbReference type="GO" id="GO:0005886">
    <property type="term" value="C:plasma membrane"/>
    <property type="evidence" value="ECO:0007669"/>
    <property type="project" value="UniProtKB-SubCell"/>
</dbReference>
<dbReference type="SMART" id="SM01381">
    <property type="entry name" value="7TM_GPCR_Srsx"/>
    <property type="match status" value="1"/>
</dbReference>
<feature type="transmembrane region" description="Helical" evidence="12">
    <location>
        <begin position="437"/>
        <end position="457"/>
    </location>
</feature>
<keyword evidence="9 10" id="KW-0807">Transducer</keyword>
<dbReference type="EMBL" id="MG973322">
    <property type="protein sequence ID" value="AWJ68175.1"/>
    <property type="molecule type" value="mRNA"/>
</dbReference>
<dbReference type="InterPro" id="IPR000276">
    <property type="entry name" value="GPCR_Rhodpsn"/>
</dbReference>
<dbReference type="PRINTS" id="PR00243">
    <property type="entry name" value="MUSCARINICR"/>
</dbReference>
<keyword evidence="4 12" id="KW-1133">Transmembrane helix</keyword>
<sequence>MFGSTSFHAGLLSPFDQNTPEALVFKSTTGLGHSSDKNLSTTPLGSESPDDVHHDYAYPSWQLVIIICTCALTISGTVLGNVLVCSAVAIVRKLRTPSNLLIVSLAVSDLLVAVLVMPLATAYEVKGRWVFGQPLCDMWTSLDVLLCTASILNLCMISIDRYFVITRPFQYAMKRTPARMTLMILSVWMLSAIISIPPLFGWKEPPKPDQCNITQDIGYQFYATIGAFYLPLVVMVVIYYRIYQVSSRIAEAEARSKPSNDHHLHHHHRNSLTVACSISVPQQSKPLLQPPLEVGRTSDASCPETLDQPKKRKTLKCFDVNDECQENKSSETSRNWTRLQKVKLLQRFYVANGCASSDLQLVSLRGHPQMSEASQLRSRSSNADRRSTGEISRSSCKLLGRQKSSISSTSAVTGRTISQHSNAPSSLSKECKATRTLGVIMGTFIACWLPFFILALIKPFCSQPVDSCIPHWLSALFLWLGFANSLLNPIIYARFNREFRKPFREILLLRCRGINRRLRSDTYAEQFGPPSQDRLMVGVGHSHYSSAATLATGRPSVQPGKTLLKSAVVHYQGVQDRAVTKLDESCEVGIEGVRPAAQVTVGKFCADGETEKVESVERITLCDPGNDSKEADPAASSSSPKEFDGDDDDDDDVQMVAVDVDSHNLASSDYQRIHDDEEDDEKEEEEDDDDDRM</sequence>
<feature type="compositionally biased region" description="Polar residues" evidence="11">
    <location>
        <begin position="371"/>
        <end position="381"/>
    </location>
</feature>
<comment type="similarity">
    <text evidence="10">Belongs to the G-protein coupled receptor 1 family.</text>
</comment>
<dbReference type="PROSITE" id="PS00237">
    <property type="entry name" value="G_PROTEIN_RECEP_F1_1"/>
    <property type="match status" value="1"/>
</dbReference>
<keyword evidence="5 10" id="KW-0297">G-protein coupled receptor</keyword>
<dbReference type="PANTHER" id="PTHR24248:SF199">
    <property type="entry name" value="IP13425P-RELATED"/>
    <property type="match status" value="1"/>
</dbReference>
<dbReference type="PROSITE" id="PS50262">
    <property type="entry name" value="G_PROTEIN_RECEP_F1_2"/>
    <property type="match status" value="1"/>
</dbReference>
<feature type="region of interest" description="Disordered" evidence="11">
    <location>
        <begin position="619"/>
        <end position="693"/>
    </location>
</feature>
<proteinExistence type="evidence at transcript level"/>
<evidence type="ECO:0000256" key="8">
    <source>
        <dbReference type="ARBA" id="ARBA00023170"/>
    </source>
</evidence>
<evidence type="ECO:0000256" key="4">
    <source>
        <dbReference type="ARBA" id="ARBA00022989"/>
    </source>
</evidence>
<organism evidence="14">
    <name type="scientific">Hirudo verbana</name>
    <dbReference type="NCBI Taxonomy" id="311461"/>
    <lineage>
        <taxon>Eukaryota</taxon>
        <taxon>Metazoa</taxon>
        <taxon>Spiralia</taxon>
        <taxon>Lophotrochozoa</taxon>
        <taxon>Annelida</taxon>
        <taxon>Clitellata</taxon>
        <taxon>Hirudinea</taxon>
        <taxon>Hirudinida</taxon>
        <taxon>Hirudiniformes</taxon>
        <taxon>Hirudinidae</taxon>
        <taxon>Hirudo</taxon>
    </lineage>
</organism>
<feature type="transmembrane region" description="Helical" evidence="12">
    <location>
        <begin position="180"/>
        <end position="200"/>
    </location>
</feature>
<evidence type="ECO:0000256" key="1">
    <source>
        <dbReference type="ARBA" id="ARBA00004651"/>
    </source>
</evidence>
<protein>
    <submittedName>
        <fullName evidence="14">Putative 5-hydroxytryptamine receptor 1</fullName>
    </submittedName>
</protein>
<evidence type="ECO:0000256" key="3">
    <source>
        <dbReference type="ARBA" id="ARBA00022692"/>
    </source>
</evidence>
<dbReference type="SUPFAM" id="SSF81321">
    <property type="entry name" value="Family A G protein-coupled receptor-like"/>
    <property type="match status" value="1"/>
</dbReference>
<evidence type="ECO:0000256" key="9">
    <source>
        <dbReference type="ARBA" id="ARBA00023224"/>
    </source>
</evidence>
<dbReference type="GO" id="GO:0043410">
    <property type="term" value="P:positive regulation of MAPK cascade"/>
    <property type="evidence" value="ECO:0007669"/>
    <property type="project" value="TreeGrafter"/>
</dbReference>
<keyword evidence="7" id="KW-1015">Disulfide bond</keyword>
<comment type="subcellular location">
    <subcellularLocation>
        <location evidence="1">Cell membrane</location>
        <topology evidence="1">Multi-pass membrane protein</topology>
    </subcellularLocation>
</comment>
<dbReference type="GO" id="GO:0004993">
    <property type="term" value="F:G protein-coupled serotonin receptor activity"/>
    <property type="evidence" value="ECO:0007669"/>
    <property type="project" value="UniProtKB-ARBA"/>
</dbReference>
<dbReference type="CDD" id="cd15329">
    <property type="entry name" value="7tmA_5-HT7"/>
    <property type="match status" value="1"/>
</dbReference>